<accession>A4CL11</accession>
<organism evidence="2 3">
    <name type="scientific">Robiginitalea biformata (strain ATCC BAA-864 / DSM 15991 / KCTC 12146 / HTCC2501)</name>
    <dbReference type="NCBI Taxonomy" id="313596"/>
    <lineage>
        <taxon>Bacteria</taxon>
        <taxon>Pseudomonadati</taxon>
        <taxon>Bacteroidota</taxon>
        <taxon>Flavobacteriia</taxon>
        <taxon>Flavobacteriales</taxon>
        <taxon>Flavobacteriaceae</taxon>
        <taxon>Robiginitalea</taxon>
    </lineage>
</organism>
<evidence type="ECO:0000259" key="1">
    <source>
        <dbReference type="Pfam" id="PF13566"/>
    </source>
</evidence>
<dbReference type="Pfam" id="PF13566">
    <property type="entry name" value="DUF4130"/>
    <property type="match status" value="1"/>
</dbReference>
<protein>
    <recommendedName>
        <fullName evidence="1">DUF4130 domain-containing protein</fullName>
    </recommendedName>
</protein>
<proteinExistence type="predicted"/>
<name>A4CL11_ROBBH</name>
<evidence type="ECO:0000313" key="2">
    <source>
        <dbReference type="EMBL" id="EAR15560.1"/>
    </source>
</evidence>
<dbReference type="KEGG" id="rbi:RB2501_14569"/>
<feature type="domain" description="DUF4130" evidence="1">
    <location>
        <begin position="155"/>
        <end position="258"/>
    </location>
</feature>
<keyword evidence="3" id="KW-1185">Reference proteome</keyword>
<dbReference type="HOGENOM" id="CLU_927128_0_0_10"/>
<reference evidence="2 3" key="1">
    <citation type="journal article" date="2009" name="J. Bacteriol.">
        <title>Complete genome sequence of Robiginitalea biformata HTCC2501.</title>
        <authorList>
            <person name="Oh H.M."/>
            <person name="Giovannoni S.J."/>
            <person name="Lee K."/>
            <person name="Ferriera S."/>
            <person name="Johnson J."/>
            <person name="Cho J.C."/>
        </authorList>
    </citation>
    <scope>NUCLEOTIDE SEQUENCE [LARGE SCALE GENOMIC DNA]</scope>
    <source>
        <strain evidence="3">ATCC BAA-864 / HTCC2501 / KCTC 12146</strain>
    </source>
</reference>
<dbReference type="STRING" id="313596.RB2501_14569"/>
<dbReference type="EMBL" id="CP001712">
    <property type="protein sequence ID" value="EAR15560.1"/>
    <property type="molecule type" value="Genomic_DNA"/>
</dbReference>
<gene>
    <name evidence="2" type="ordered locus">RB2501_14569</name>
</gene>
<dbReference type="AlphaFoldDB" id="A4CL11"/>
<dbReference type="Proteomes" id="UP000009049">
    <property type="component" value="Chromosome"/>
</dbReference>
<sequence>MLISCSICSCIWPLFTARFLSKIHYLEYFQNIFRIYSIFRNIYIFLEYIPIINGFLPRRIVKESLNTKQMETGSCLIYDGTFEGFMTAVATGLEKQLQVARITAKPVPQGGLFVSERQIAPNRQLAKAFWDAIGNRGSGLQRLVYFAFLAAGDGKELAIFNYLKCLLQQEGETEQQCEAEQHSRLAIRNRLEAWASQVEGEKLAIESSLAFNHSASGVPCGIIAPRHDVLPLLSRYFRLRFGNSPWIVFDSRRQYGLKSENGTVAVIRHCPGVRDAILRGPQTESHLVGSSPQRAYRPAV</sequence>
<evidence type="ECO:0000313" key="3">
    <source>
        <dbReference type="Proteomes" id="UP000009049"/>
    </source>
</evidence>
<dbReference type="InterPro" id="IPR025404">
    <property type="entry name" value="DUF4130"/>
</dbReference>